<keyword evidence="4" id="KW-0540">Nuclease</keyword>
<name>A0A3L8RSK6_CHLGU</name>
<evidence type="ECO:0000256" key="6">
    <source>
        <dbReference type="ARBA" id="ARBA00022759"/>
    </source>
</evidence>
<dbReference type="InterPro" id="IPR002156">
    <property type="entry name" value="RNaseH_domain"/>
</dbReference>
<dbReference type="InterPro" id="IPR003308">
    <property type="entry name" value="Integrase_Zn-bd_dom_N"/>
</dbReference>
<dbReference type="EC" id="2.7.7.49" evidence="1"/>
<dbReference type="AlphaFoldDB" id="A0A3L8RSK6"/>
<keyword evidence="3" id="KW-0548">Nucleotidyltransferase</keyword>
<dbReference type="Gene3D" id="3.30.420.10">
    <property type="entry name" value="Ribonuclease H-like superfamily/Ribonuclease H"/>
    <property type="match status" value="2"/>
</dbReference>
<accession>A0A3L8RSK6</accession>
<dbReference type="InterPro" id="IPR036397">
    <property type="entry name" value="RNaseH_sf"/>
</dbReference>
<dbReference type="GO" id="GO:0015074">
    <property type="term" value="P:DNA integration"/>
    <property type="evidence" value="ECO:0007669"/>
    <property type="project" value="InterPro"/>
</dbReference>
<proteinExistence type="predicted"/>
<feature type="domain" description="Integrase catalytic" evidence="12">
    <location>
        <begin position="274"/>
        <end position="386"/>
    </location>
</feature>
<evidence type="ECO:0000259" key="10">
    <source>
        <dbReference type="PROSITE" id="PS50876"/>
    </source>
</evidence>
<keyword evidence="5" id="KW-0479">Metal-binding</keyword>
<keyword evidence="6" id="KW-0255">Endonuclease</keyword>
<evidence type="ECO:0000256" key="8">
    <source>
        <dbReference type="ARBA" id="ARBA00022918"/>
    </source>
</evidence>
<dbReference type="GO" id="GO:0004523">
    <property type="term" value="F:RNA-DNA hybrid ribonuclease activity"/>
    <property type="evidence" value="ECO:0007669"/>
    <property type="project" value="InterPro"/>
</dbReference>
<dbReference type="SUPFAM" id="SSF53098">
    <property type="entry name" value="Ribonuclease H-like"/>
    <property type="match status" value="2"/>
</dbReference>
<evidence type="ECO:0000313" key="14">
    <source>
        <dbReference type="Proteomes" id="UP000276834"/>
    </source>
</evidence>
<keyword evidence="7" id="KW-0378">Hydrolase</keyword>
<keyword evidence="2" id="KW-0808">Transferase</keyword>
<dbReference type="PANTHER" id="PTHR41694">
    <property type="entry name" value="ENDOGENOUS RETROVIRUS GROUP K MEMBER POL PROTEIN"/>
    <property type="match status" value="1"/>
</dbReference>
<evidence type="ECO:0000256" key="4">
    <source>
        <dbReference type="ARBA" id="ARBA00022722"/>
    </source>
</evidence>
<comment type="caution">
    <text evidence="13">The sequence shown here is derived from an EMBL/GenBank/DDBJ whole genome shotgun (WGS) entry which is preliminary data.</text>
</comment>
<evidence type="ECO:0000259" key="11">
    <source>
        <dbReference type="PROSITE" id="PS50879"/>
    </source>
</evidence>
<evidence type="ECO:0000259" key="12">
    <source>
        <dbReference type="PROSITE" id="PS50994"/>
    </source>
</evidence>
<dbReference type="InterPro" id="IPR012337">
    <property type="entry name" value="RNaseH-like_sf"/>
</dbReference>
<evidence type="ECO:0000256" key="3">
    <source>
        <dbReference type="ARBA" id="ARBA00022695"/>
    </source>
</evidence>
<evidence type="ECO:0000256" key="5">
    <source>
        <dbReference type="ARBA" id="ARBA00022723"/>
    </source>
</evidence>
<feature type="domain" description="Integrase-type" evidence="10">
    <location>
        <begin position="223"/>
        <end position="264"/>
    </location>
</feature>
<keyword evidence="8" id="KW-0695">RNA-directed DNA polymerase</keyword>
<dbReference type="GO" id="GO:0003964">
    <property type="term" value="F:RNA-directed DNA polymerase activity"/>
    <property type="evidence" value="ECO:0007669"/>
    <property type="project" value="UniProtKB-KW"/>
</dbReference>
<feature type="domain" description="RNase H type-1" evidence="11">
    <location>
        <begin position="83"/>
        <end position="219"/>
    </location>
</feature>
<evidence type="ECO:0000256" key="7">
    <source>
        <dbReference type="ARBA" id="ARBA00022801"/>
    </source>
</evidence>
<sequence length="386" mass="44205">MMAELIKKGRERLIEITGTEPSTIRIPMKKDTFEWYLETSQDLQEALLEGGSQIETHKLRPPPVHWMGQWDWIVRPKKEKNPIREAITAFTDAGKKSRMAAITWQEEGVWKQQLLHAAPEDSLQTMELLAVIWALMEVTGPLNVVTDSLYVAGVVDRIEEAFTREVKNKRLFELLMQLKKATRMRINAYAVIHIRSHKWEEGLGEGNARADKLVSIVQETPLAKHALAKEAHSIFHQNAKGLSKEFKIPLTEAKMLVWACPICSHHNGGQGLGLRVNPRELQSNELWQMDVTHIARFSRLKYVHVSINTYNKFIWATPQVREKAIHVEQHLLSCFAVLGVSKRIKTDNGPAYTSKKIAQFLQTWGVDHIKRIPHSPTRQAIIKRAH</sequence>
<dbReference type="Pfam" id="PF00075">
    <property type="entry name" value="RNase_H"/>
    <property type="match status" value="1"/>
</dbReference>
<dbReference type="Proteomes" id="UP000276834">
    <property type="component" value="Unassembled WGS sequence"/>
</dbReference>
<dbReference type="PROSITE" id="PS50994">
    <property type="entry name" value="INTEGRASE"/>
    <property type="match status" value="1"/>
</dbReference>
<gene>
    <name evidence="13" type="ORF">DV515_00016321</name>
</gene>
<dbReference type="InterPro" id="IPR001584">
    <property type="entry name" value="Integrase_cat-core"/>
</dbReference>
<reference evidence="13 14" key="1">
    <citation type="journal article" date="2018" name="Proc. R. Soc. B">
        <title>A non-coding region near Follistatin controls head colour polymorphism in the Gouldian finch.</title>
        <authorList>
            <person name="Toomey M.B."/>
            <person name="Marques C.I."/>
            <person name="Andrade P."/>
            <person name="Araujo P.M."/>
            <person name="Sabatino S."/>
            <person name="Gazda M.A."/>
            <person name="Afonso S."/>
            <person name="Lopes R.J."/>
            <person name="Corbo J.C."/>
            <person name="Carneiro M."/>
        </authorList>
    </citation>
    <scope>NUCLEOTIDE SEQUENCE [LARGE SCALE GENOMIC DNA]</scope>
    <source>
        <strain evidence="13">Red01</strain>
        <tissue evidence="13">Muscle</tissue>
    </source>
</reference>
<keyword evidence="14" id="KW-1185">Reference proteome</keyword>
<dbReference type="Pfam" id="PF02022">
    <property type="entry name" value="Integrase_Zn"/>
    <property type="match status" value="1"/>
</dbReference>
<dbReference type="GO" id="GO:0008270">
    <property type="term" value="F:zinc ion binding"/>
    <property type="evidence" value="ECO:0007669"/>
    <property type="project" value="UniProtKB-KW"/>
</dbReference>
<dbReference type="SUPFAM" id="SSF46919">
    <property type="entry name" value="N-terminal Zn binding domain of HIV integrase"/>
    <property type="match status" value="1"/>
</dbReference>
<evidence type="ECO:0000313" key="13">
    <source>
        <dbReference type="EMBL" id="RLV84201.1"/>
    </source>
</evidence>
<dbReference type="InterPro" id="IPR017856">
    <property type="entry name" value="Integrase-like_N"/>
</dbReference>
<dbReference type="GO" id="GO:0035613">
    <property type="term" value="F:RNA stem-loop binding"/>
    <property type="evidence" value="ECO:0007669"/>
    <property type="project" value="TreeGrafter"/>
</dbReference>
<organism evidence="13 14">
    <name type="scientific">Chloebia gouldiae</name>
    <name type="common">Gouldian finch</name>
    <name type="synonym">Erythrura gouldiae</name>
    <dbReference type="NCBI Taxonomy" id="44316"/>
    <lineage>
        <taxon>Eukaryota</taxon>
        <taxon>Metazoa</taxon>
        <taxon>Chordata</taxon>
        <taxon>Craniata</taxon>
        <taxon>Vertebrata</taxon>
        <taxon>Euteleostomi</taxon>
        <taxon>Archelosauria</taxon>
        <taxon>Archosauria</taxon>
        <taxon>Dinosauria</taxon>
        <taxon>Saurischia</taxon>
        <taxon>Theropoda</taxon>
        <taxon>Coelurosauria</taxon>
        <taxon>Aves</taxon>
        <taxon>Neognathae</taxon>
        <taxon>Neoaves</taxon>
        <taxon>Telluraves</taxon>
        <taxon>Australaves</taxon>
        <taxon>Passeriformes</taxon>
        <taxon>Passeroidea</taxon>
        <taxon>Passeridae</taxon>
        <taxon>Chloebia</taxon>
    </lineage>
</organism>
<dbReference type="PROSITE" id="PS50879">
    <property type="entry name" value="RNASE_H_1"/>
    <property type="match status" value="1"/>
</dbReference>
<keyword evidence="9" id="KW-0862">Zinc</keyword>
<evidence type="ECO:0000256" key="1">
    <source>
        <dbReference type="ARBA" id="ARBA00012493"/>
    </source>
</evidence>
<keyword evidence="9" id="KW-0863">Zinc-finger</keyword>
<dbReference type="OrthoDB" id="9395371at2759"/>
<dbReference type="Gene3D" id="1.10.10.200">
    <property type="match status" value="1"/>
</dbReference>
<dbReference type="PANTHER" id="PTHR41694:SF3">
    <property type="entry name" value="RNA-DIRECTED DNA POLYMERASE-RELATED"/>
    <property type="match status" value="1"/>
</dbReference>
<evidence type="ECO:0000256" key="9">
    <source>
        <dbReference type="PROSITE-ProRule" id="PRU00450"/>
    </source>
</evidence>
<dbReference type="Pfam" id="PF00665">
    <property type="entry name" value="rve"/>
    <property type="match status" value="1"/>
</dbReference>
<dbReference type="EMBL" id="QUSF01000290">
    <property type="protein sequence ID" value="RLV84201.1"/>
    <property type="molecule type" value="Genomic_DNA"/>
</dbReference>
<dbReference type="PROSITE" id="PS50876">
    <property type="entry name" value="ZF_INTEGRASE"/>
    <property type="match status" value="1"/>
</dbReference>
<protein>
    <recommendedName>
        <fullName evidence="1">RNA-directed DNA polymerase</fullName>
        <ecNumber evidence="1">2.7.7.49</ecNumber>
    </recommendedName>
</protein>
<evidence type="ECO:0000256" key="2">
    <source>
        <dbReference type="ARBA" id="ARBA00022679"/>
    </source>
</evidence>